<dbReference type="KEGG" id="mng:MNEG_2468"/>
<dbReference type="OrthoDB" id="10677627at2759"/>
<dbReference type="STRING" id="145388.A0A0D2NL58"/>
<dbReference type="AlphaFoldDB" id="A0A0D2NL58"/>
<feature type="region of interest" description="Disordered" evidence="1">
    <location>
        <begin position="427"/>
        <end position="489"/>
    </location>
</feature>
<accession>A0A0D2NL58</accession>
<evidence type="ECO:0000313" key="3">
    <source>
        <dbReference type="Proteomes" id="UP000054498"/>
    </source>
</evidence>
<name>A0A0D2NL58_9CHLO</name>
<sequence>MQQRSANIAARPLTGLAAPSPPLVLRAARSPQPAALPATTGQLPSGPTDVAPDVLLSLQDERTRSGREASTSGRPGADAPGSTRTDGALAIVPRTRARAARALGAPGYLPGAGAAPTAAAEGGSAPGGAPGVAAGGAAGALVQHVVDGLTQAPWADDALRAEVAEARAKGQRCAARPDPPAALSDWLQRASVSRHWLAIAAAAAEAGGGVAALRVDALEKLIHALAGDGEGEGSEGPSRALGPKQPQAARGARGEAGSEALAAARSAVARAACERLEDLLQQGAAGAGPAPLGVERAASAALGSADGADASSAAGMLWGLARYQVAPAAPDAYNPLLLVAASGPGGLAPAAVHKALLAADRLSLEPPAGWAQGLLLGGAARLGEAASLWELVDLLGAAAAKLGPAAEGAGLEWREAFLPAALEVAARRAPPPAPARQQRRRDEPGQQQQQHDGDAGEVERAEAEVEDQGESLESWDQEGDSEGGRSQQRLPLLRGAEVCAFLSAAARSARWLRPTGVWVSRLLQAYGRCPPEPEILPVLLPLLPRLLRDPPDWARRNRRLLRLLAGGRAAEAGVAAATPGQLAELAEACAALEFGGARRELLTWHGSAVLRLGRGCPLDELVRIREAYISLKHWPREDRLRLLLTQAAGRMATIQRKRDEKLAIRRRVQLKQRSQLFAKIKRERLKRLRKLRFGQGWGATRRQAADAARGREVKATWAQRKLRPPGKMQRRF</sequence>
<evidence type="ECO:0000256" key="1">
    <source>
        <dbReference type="SAM" id="MobiDB-lite"/>
    </source>
</evidence>
<dbReference type="Proteomes" id="UP000054498">
    <property type="component" value="Unassembled WGS sequence"/>
</dbReference>
<organism evidence="2 3">
    <name type="scientific">Monoraphidium neglectum</name>
    <dbReference type="NCBI Taxonomy" id="145388"/>
    <lineage>
        <taxon>Eukaryota</taxon>
        <taxon>Viridiplantae</taxon>
        <taxon>Chlorophyta</taxon>
        <taxon>core chlorophytes</taxon>
        <taxon>Chlorophyceae</taxon>
        <taxon>CS clade</taxon>
        <taxon>Sphaeropleales</taxon>
        <taxon>Selenastraceae</taxon>
        <taxon>Monoraphidium</taxon>
    </lineage>
</organism>
<dbReference type="RefSeq" id="XP_013904505.1">
    <property type="nucleotide sequence ID" value="XM_014049051.1"/>
</dbReference>
<keyword evidence="3" id="KW-1185">Reference proteome</keyword>
<dbReference type="EMBL" id="KK100499">
    <property type="protein sequence ID" value="KIZ05486.1"/>
    <property type="molecule type" value="Genomic_DNA"/>
</dbReference>
<reference evidence="2 3" key="1">
    <citation type="journal article" date="2013" name="BMC Genomics">
        <title>Reconstruction of the lipid metabolism for the microalga Monoraphidium neglectum from its genome sequence reveals characteristics suitable for biofuel production.</title>
        <authorList>
            <person name="Bogen C."/>
            <person name="Al-Dilaimi A."/>
            <person name="Albersmeier A."/>
            <person name="Wichmann J."/>
            <person name="Grundmann M."/>
            <person name="Rupp O."/>
            <person name="Lauersen K.J."/>
            <person name="Blifernez-Klassen O."/>
            <person name="Kalinowski J."/>
            <person name="Goesmann A."/>
            <person name="Mussgnug J.H."/>
            <person name="Kruse O."/>
        </authorList>
    </citation>
    <scope>NUCLEOTIDE SEQUENCE [LARGE SCALE GENOMIC DNA]</scope>
    <source>
        <strain evidence="2 3">SAG 48.87</strain>
    </source>
</reference>
<feature type="compositionally biased region" description="Basic and acidic residues" evidence="1">
    <location>
        <begin position="451"/>
        <end position="463"/>
    </location>
</feature>
<feature type="region of interest" description="Disordered" evidence="1">
    <location>
        <begin position="228"/>
        <end position="256"/>
    </location>
</feature>
<evidence type="ECO:0000313" key="2">
    <source>
        <dbReference type="EMBL" id="KIZ05486.1"/>
    </source>
</evidence>
<dbReference type="GeneID" id="25735346"/>
<feature type="region of interest" description="Disordered" evidence="1">
    <location>
        <begin position="1"/>
        <end position="90"/>
    </location>
</feature>
<gene>
    <name evidence="2" type="ORF">MNEG_2468</name>
</gene>
<protein>
    <submittedName>
        <fullName evidence="2">Uncharacterized protein</fullName>
    </submittedName>
</protein>
<proteinExistence type="predicted"/>
<feature type="compositionally biased region" description="Acidic residues" evidence="1">
    <location>
        <begin position="464"/>
        <end position="481"/>
    </location>
</feature>